<dbReference type="GO" id="GO:0005737">
    <property type="term" value="C:cytoplasm"/>
    <property type="evidence" value="ECO:0007669"/>
    <property type="project" value="TreeGrafter"/>
</dbReference>
<evidence type="ECO:0000256" key="2">
    <source>
        <dbReference type="ARBA" id="ARBA00022737"/>
    </source>
</evidence>
<keyword evidence="2" id="KW-0677">Repeat</keyword>
<dbReference type="Gene3D" id="3.80.10.10">
    <property type="entry name" value="Ribonuclease Inhibitor"/>
    <property type="match status" value="2"/>
</dbReference>
<proteinExistence type="predicted"/>
<dbReference type="Pfam" id="PF20178">
    <property type="entry name" value="ToxA_N"/>
    <property type="match status" value="1"/>
</dbReference>
<dbReference type="InterPro" id="IPR046673">
    <property type="entry name" value="ToxA_N"/>
</dbReference>
<dbReference type="InterPro" id="IPR050216">
    <property type="entry name" value="LRR_domain-containing"/>
</dbReference>
<dbReference type="PANTHER" id="PTHR48051:SF1">
    <property type="entry name" value="RAS SUPPRESSOR PROTEIN 1"/>
    <property type="match status" value="1"/>
</dbReference>
<evidence type="ECO:0000313" key="7">
    <source>
        <dbReference type="Proteomes" id="UP000326953"/>
    </source>
</evidence>
<protein>
    <recommendedName>
        <fullName evidence="5">Dermonecrotic toxin N-terminal domain-containing protein</fullName>
    </recommendedName>
</protein>
<dbReference type="InterPro" id="IPR032675">
    <property type="entry name" value="LRR_dom_sf"/>
</dbReference>
<evidence type="ECO:0000313" key="6">
    <source>
        <dbReference type="EMBL" id="VVM48452.1"/>
    </source>
</evidence>
<feature type="coiled-coil region" evidence="3">
    <location>
        <begin position="64"/>
        <end position="91"/>
    </location>
</feature>
<feature type="coiled-coil region" evidence="3">
    <location>
        <begin position="1273"/>
        <end position="1300"/>
    </location>
</feature>
<evidence type="ECO:0000256" key="4">
    <source>
        <dbReference type="SAM" id="MobiDB-lite"/>
    </source>
</evidence>
<dbReference type="InterPro" id="IPR001611">
    <property type="entry name" value="Leu-rich_rpt"/>
</dbReference>
<dbReference type="OrthoDB" id="1467561at2"/>
<dbReference type="PROSITE" id="PS51450">
    <property type="entry name" value="LRR"/>
    <property type="match status" value="2"/>
</dbReference>
<feature type="region of interest" description="Disordered" evidence="4">
    <location>
        <begin position="907"/>
        <end position="939"/>
    </location>
</feature>
<dbReference type="RefSeq" id="WP_150709631.1">
    <property type="nucleotide sequence ID" value="NZ_CABVHK010000002.1"/>
</dbReference>
<evidence type="ECO:0000259" key="5">
    <source>
        <dbReference type="Pfam" id="PF20178"/>
    </source>
</evidence>
<evidence type="ECO:0000256" key="3">
    <source>
        <dbReference type="SAM" id="Coils"/>
    </source>
</evidence>
<dbReference type="Proteomes" id="UP000326953">
    <property type="component" value="Unassembled WGS sequence"/>
</dbReference>
<keyword evidence="3" id="KW-0175">Coiled coil</keyword>
<dbReference type="InterPro" id="IPR003591">
    <property type="entry name" value="Leu-rich_rpt_typical-subtyp"/>
</dbReference>
<feature type="domain" description="Dermonecrotic toxin N-terminal" evidence="5">
    <location>
        <begin position="79"/>
        <end position="342"/>
    </location>
</feature>
<dbReference type="SUPFAM" id="SSF52058">
    <property type="entry name" value="L domain-like"/>
    <property type="match status" value="1"/>
</dbReference>
<reference evidence="6 7" key="1">
    <citation type="submission" date="2019-09" db="EMBL/GenBank/DDBJ databases">
        <authorList>
            <person name="Chandra G."/>
            <person name="Truman W A."/>
        </authorList>
    </citation>
    <scope>NUCLEOTIDE SEQUENCE [LARGE SCALE GENOMIC DNA]</scope>
    <source>
        <strain evidence="6">PS662</strain>
    </source>
</reference>
<evidence type="ECO:0000256" key="1">
    <source>
        <dbReference type="ARBA" id="ARBA00022614"/>
    </source>
</evidence>
<sequence>MNKQKLDLNAPPDAHFHPAFTNLPDWVLKASPATRSALKSAPLQVPGWHASATPQQQQSLKTLSEAHLTRRNDLETRLSKLQNAQDFAEAVLTAALKSRFALELDVKTTFLRLYIPQHIPWFPIKSGAARTWTVSLLDAALHNFQEAETKADAYEPASTFITQPSPNGQFDTLPAIKRQLSIQDFTRLCRELDIGGQYEAYLKEFLGMTESVVGAVLESNVISTHKAALRAALQLAHTRQDVPTDAWQAIQQLLEGRVDVQLDHQPLHCHDLTMMSSTLTGIVVFAPHLERSRRASRIVVYIPDDPEHPLKHYPDSPAFMKDLTRKLRSPAYQAFFSRFVEHQERGHFFADLSRRLSSVTWHERPYGDPLPSWRDTPIDKPNLQFSVTPIQTGLWTHLYQRQVNKVLNDARTLAVSTANADRAARWARWDAFSKVATTILEIAAFVALPFVPFLGELMLAYMAWQLLDEVFEGIVDWAEGLKAEAFGHLITLLESVAQLGTFAVGGALAAGAFSRLMSSEAVTLFSSLKPVDTGGGKTRYWKQDLAPYAQSVDLPNSARPDQLGLYRHDGKTLLRLEDQLYAVKSSGESNRYQIEHPERPDAYQPSLRHNHHGAWQTALDRPLTWDRETVMRRLGHSVESFSSAEREQILRISGFHDNVLRETHVEYQRPPSLLTDTIKRYKIDRDIQALTGQPAHPDHYQAVNQRLSLFESRYRELEKTEDRQVQLLQGEVPGLPTDIAQELVDNASGTELTQLHDGRMVQRLKDVAVKAMEAVRVARAYEGFYFDGMDTADTHRLALHSLESMPGWSARVRIEVREFSETGLLRDSVGPSDAPLLKTLVHADDGTYQVYGDRAPATDFYHAVLQALPESERTALGGSVAEAKAFKQQIAQQAIKQPGLRTLFAKNPHRKPFYDPTTMRLPGGTDGYRRNHGKTPTFDDRVREVYPGLSAEERRSIISDLQRHPDGPRTELTRLARELDQLHQDLARWVDDAPTVSPDTGLALNDLELQGTRNNRRLLAQEIQRAWRRQSDRDFDVPEGAERYVLRFAEPVPGDLPNLTADFSHVSLLALEGNHAAQGVPGFLQQFSGLHRLELRRFSLNSLPDAIGQMADLEALVLSDCATRIDAVAWTKLSSITKLRVLDLYKNPIEGVPQIESMPELTHLDLSETGLTGIPGGALQSTRLNTLLLMNNNLTELPAELFESPVYEKRGVHLADNPLNEQARNLIKQNYFETSYDMDVMAPVADIQRVNALYPNLEIEQASEFVYELPGTLAEGRAELAKLEAELTQLSDDLAAWTADVPARHPLTDEPFTAEQLFIEHANRDEFKQALERCWRHESELDDFNDSLEPTFELFITEPINGELPALNADFSHVSTLDLQGVNGATRIGQFLQSFPNLQTLRLREVNLGDLPDAVFKMGRLRALKLPQCRISLSAESANALAGMEHLDYLDLGYNPLGHTPDLRQMPDLSTVLLNDTGITDIPPGLLQLEELDWADLSMNAIREIPSDLMELPVETAENITLRGNPLSAQSLEQLINYYERTRVDFGVEEVINRGEMDISTSEGSELEE</sequence>
<keyword evidence="1" id="KW-0433">Leucine-rich repeat</keyword>
<organism evidence="6 7">
    <name type="scientific">Pseudomonas fluorescens</name>
    <dbReference type="NCBI Taxonomy" id="294"/>
    <lineage>
        <taxon>Bacteria</taxon>
        <taxon>Pseudomonadati</taxon>
        <taxon>Pseudomonadota</taxon>
        <taxon>Gammaproteobacteria</taxon>
        <taxon>Pseudomonadales</taxon>
        <taxon>Pseudomonadaceae</taxon>
        <taxon>Pseudomonas</taxon>
    </lineage>
</organism>
<dbReference type="SMART" id="SM00369">
    <property type="entry name" value="LRR_TYP"/>
    <property type="match status" value="5"/>
</dbReference>
<accession>A0A5E6Q4B8</accession>
<name>A0A5E6Q4B8_PSEFL</name>
<dbReference type="EMBL" id="CABVHK010000002">
    <property type="protein sequence ID" value="VVM48452.1"/>
    <property type="molecule type" value="Genomic_DNA"/>
</dbReference>
<gene>
    <name evidence="6" type="ORF">PS662_00667</name>
</gene>
<dbReference type="PANTHER" id="PTHR48051">
    <property type="match status" value="1"/>
</dbReference>